<feature type="domain" description="SBF1/SBF2" evidence="2">
    <location>
        <begin position="219"/>
        <end position="384"/>
    </location>
</feature>
<name>A0A077ZU19_STYLE</name>
<gene>
    <name evidence="3" type="primary">Contig6999.g341</name>
    <name evidence="3" type="ORF">STYLEM_2374</name>
</gene>
<keyword evidence="4" id="KW-1185">Reference proteome</keyword>
<dbReference type="InterPro" id="IPR027267">
    <property type="entry name" value="AH/BAR_dom_sf"/>
</dbReference>
<feature type="region of interest" description="Disordered" evidence="1">
    <location>
        <begin position="456"/>
        <end position="480"/>
    </location>
</feature>
<organism evidence="3 4">
    <name type="scientific">Stylonychia lemnae</name>
    <name type="common">Ciliate</name>
    <dbReference type="NCBI Taxonomy" id="5949"/>
    <lineage>
        <taxon>Eukaryota</taxon>
        <taxon>Sar</taxon>
        <taxon>Alveolata</taxon>
        <taxon>Ciliophora</taxon>
        <taxon>Intramacronucleata</taxon>
        <taxon>Spirotrichea</taxon>
        <taxon>Stichotrichia</taxon>
        <taxon>Sporadotrichida</taxon>
        <taxon>Oxytrichidae</taxon>
        <taxon>Stylonychinae</taxon>
        <taxon>Stylonychia</taxon>
    </lineage>
</organism>
<dbReference type="Pfam" id="PF12335">
    <property type="entry name" value="SBF2"/>
    <property type="match status" value="1"/>
</dbReference>
<sequence>MQYWKVAKLANQLYDDWDKIKGNEKHSQNYKDQILKDAHQNRKESEEKLLVYKSIVKRANEFKRYYCEQMSQLLKRLEEHEVERIQSLKAAADKIIVYETSYEMNNKYDAKAFVKVSESINEDRQIKFFKSKVNLMKTYDQKDLQIPVSPTPSNQHSKHQIFGIPQKQLSHKTDDSLDEDMQIEMLGGRLSNQSLTTKLTDPVSRKLSDDMEGFLREAIFNCQATNEDVLKQFKSMIETNSGRIIYMKKLNIFRTNQQCALQSRENYNNLCKIMMIMLDECHKQMDVQCAMKTLVFSNNFYIENKEAGQRPRDYLQNGISQHEIWKDFKFWERAIYEQIQCELSEQKNYVELDKNNVTKQIVFAQLCSLQHEMLCFDLDKEKIKDLIQIFCHNYKLIQKDITDLNTRLVNFGIFEGDSTPKENYSNYASGQIQSEAKRGVPQWLKEIENYDVNPFDVQSNNLQRPRDQMSSSMSFNDSSQLGISLGNTTANLSMTQQKSSESSKISKNPSNAHLLNPNIKSSSGVNNTKEFSEQRIQLPQTLMKRGVSMGSGQKTQNFIYQKP</sequence>
<dbReference type="OrthoDB" id="6268344at2759"/>
<dbReference type="Gene3D" id="1.20.1270.60">
    <property type="entry name" value="Arfaptin homology (AH) domain/BAR domain"/>
    <property type="match status" value="1"/>
</dbReference>
<dbReference type="SUPFAM" id="SSF103657">
    <property type="entry name" value="BAR/IMD domain-like"/>
    <property type="match status" value="1"/>
</dbReference>
<dbReference type="EMBL" id="CCKQ01002307">
    <property type="protein sequence ID" value="CDW73398.1"/>
    <property type="molecule type" value="Genomic_DNA"/>
</dbReference>
<dbReference type="InterPro" id="IPR022096">
    <property type="entry name" value="SBF1/SBF2"/>
</dbReference>
<accession>A0A077ZU19</accession>
<reference evidence="3 4" key="1">
    <citation type="submission" date="2014-06" db="EMBL/GenBank/DDBJ databases">
        <authorList>
            <person name="Swart Estienne"/>
        </authorList>
    </citation>
    <scope>NUCLEOTIDE SEQUENCE [LARGE SCALE GENOMIC DNA]</scope>
    <source>
        <strain evidence="3 4">130c</strain>
    </source>
</reference>
<evidence type="ECO:0000313" key="3">
    <source>
        <dbReference type="EMBL" id="CDW73398.1"/>
    </source>
</evidence>
<dbReference type="AlphaFoldDB" id="A0A077ZU19"/>
<protein>
    <recommendedName>
        <fullName evidence="2">SBF1/SBF2 domain-containing protein</fullName>
    </recommendedName>
</protein>
<feature type="compositionally biased region" description="Low complexity" evidence="1">
    <location>
        <begin position="498"/>
        <end position="510"/>
    </location>
</feature>
<feature type="region of interest" description="Disordered" evidence="1">
    <location>
        <begin position="493"/>
        <end position="530"/>
    </location>
</feature>
<feature type="compositionally biased region" description="Polar residues" evidence="1">
    <location>
        <begin position="550"/>
        <end position="563"/>
    </location>
</feature>
<feature type="region of interest" description="Disordered" evidence="1">
    <location>
        <begin position="544"/>
        <end position="563"/>
    </location>
</feature>
<proteinExistence type="predicted"/>
<feature type="compositionally biased region" description="Low complexity" evidence="1">
    <location>
        <begin position="468"/>
        <end position="480"/>
    </location>
</feature>
<evidence type="ECO:0000256" key="1">
    <source>
        <dbReference type="SAM" id="MobiDB-lite"/>
    </source>
</evidence>
<feature type="compositionally biased region" description="Polar residues" evidence="1">
    <location>
        <begin position="518"/>
        <end position="530"/>
    </location>
</feature>
<dbReference type="Proteomes" id="UP000039865">
    <property type="component" value="Unassembled WGS sequence"/>
</dbReference>
<evidence type="ECO:0000259" key="2">
    <source>
        <dbReference type="Pfam" id="PF12335"/>
    </source>
</evidence>
<evidence type="ECO:0000313" key="4">
    <source>
        <dbReference type="Proteomes" id="UP000039865"/>
    </source>
</evidence>
<dbReference type="InParanoid" id="A0A077ZU19"/>